<dbReference type="Pfam" id="PF20057">
    <property type="entry name" value="DUF6456"/>
    <property type="match status" value="1"/>
</dbReference>
<dbReference type="EMBL" id="JXQV01000012">
    <property type="protein sequence ID" value="KIQ01912.1"/>
    <property type="molecule type" value="Genomic_DNA"/>
</dbReference>
<feature type="domain" description="DUF6456" evidence="2">
    <location>
        <begin position="116"/>
        <end position="251"/>
    </location>
</feature>
<evidence type="ECO:0000256" key="1">
    <source>
        <dbReference type="SAM" id="MobiDB-lite"/>
    </source>
</evidence>
<dbReference type="OrthoDB" id="7476630at2"/>
<evidence type="ECO:0000313" key="4">
    <source>
        <dbReference type="Proteomes" id="UP000035017"/>
    </source>
</evidence>
<dbReference type="Proteomes" id="UP000035017">
    <property type="component" value="Unassembled WGS sequence"/>
</dbReference>
<organism evidence="3 4">
    <name type="scientific">Agrobacterium tumefaciens</name>
    <dbReference type="NCBI Taxonomy" id="358"/>
    <lineage>
        <taxon>Bacteria</taxon>
        <taxon>Pseudomonadati</taxon>
        <taxon>Pseudomonadota</taxon>
        <taxon>Alphaproteobacteria</taxon>
        <taxon>Hyphomicrobiales</taxon>
        <taxon>Rhizobiaceae</taxon>
        <taxon>Rhizobium/Agrobacterium group</taxon>
        <taxon>Agrobacterium</taxon>
        <taxon>Agrobacterium tumefaciens complex</taxon>
    </lineage>
</organism>
<reference evidence="3 4" key="1">
    <citation type="submission" date="2014-12" db="EMBL/GenBank/DDBJ databases">
        <title>16Stimator: statistical estimation of ribosomal gene copy numbers from draft genome assemblies.</title>
        <authorList>
            <person name="Perisin M.A."/>
            <person name="Vetter M."/>
            <person name="Gilbert J.A."/>
            <person name="Bergelson J."/>
        </authorList>
    </citation>
    <scope>NUCLEOTIDE SEQUENCE [LARGE SCALE GENOMIC DNA]</scope>
    <source>
        <strain evidence="3 4">MEJ076</strain>
    </source>
</reference>
<comment type="caution">
    <text evidence="3">The sequence shown here is derived from an EMBL/GenBank/DDBJ whole genome shotgun (WGS) entry which is preliminary data.</text>
</comment>
<name>A0A0D0KUF1_AGRTU</name>
<feature type="region of interest" description="Disordered" evidence="1">
    <location>
        <begin position="248"/>
        <end position="274"/>
    </location>
</feature>
<protein>
    <recommendedName>
        <fullName evidence="2">DUF6456 domain-containing protein</fullName>
    </recommendedName>
</protein>
<dbReference type="AlphaFoldDB" id="A0A0D0KUF1"/>
<evidence type="ECO:0000313" key="3">
    <source>
        <dbReference type="EMBL" id="KIQ01912.1"/>
    </source>
</evidence>
<gene>
    <name evidence="3" type="ORF">RU07_14315</name>
</gene>
<sequence>MREIETKSTEKNNSSLVRLLRFIGSKPAVITERGGDIDVSTERADQPHRFDRQVVDQGVSAGLLVLDGNSLRAQPATSSAFLKRAMVKERDEIFQEQHRLCDVVSIDIDGTKQMARRNELSSPLSALLRLKDRDGTLFFPADALEAGERLAADFHRGQLSPRITSCWEPRLAKRTKGEGNGAQDISDTAMAARIRFSKATEAMGPELAGVAIDVCCFEKGLELVERERQWPVRSAKLMLRTALQALSRHYSPPNPTSRKRDSHHWGADGYRPEL</sequence>
<feature type="compositionally biased region" description="Basic and acidic residues" evidence="1">
    <location>
        <begin position="263"/>
        <end position="274"/>
    </location>
</feature>
<evidence type="ECO:0000259" key="2">
    <source>
        <dbReference type="Pfam" id="PF20057"/>
    </source>
</evidence>
<accession>A0A0D0KUF1</accession>
<proteinExistence type="predicted"/>
<dbReference type="InterPro" id="IPR045599">
    <property type="entry name" value="DUF6456"/>
</dbReference>